<evidence type="ECO:0000313" key="3">
    <source>
        <dbReference type="Proteomes" id="UP001172778"/>
    </source>
</evidence>
<feature type="transmembrane region" description="Helical" evidence="1">
    <location>
        <begin position="91"/>
        <end position="110"/>
    </location>
</feature>
<comment type="caution">
    <text evidence="2">The sequence shown here is derived from an EMBL/GenBank/DDBJ whole genome shotgun (WGS) entry which is preliminary data.</text>
</comment>
<accession>A0ABT7DV22</accession>
<proteinExistence type="predicted"/>
<evidence type="ECO:0000313" key="2">
    <source>
        <dbReference type="EMBL" id="MDK2123907.1"/>
    </source>
</evidence>
<keyword evidence="1" id="KW-1133">Transmembrane helix</keyword>
<sequence length="185" mass="20803">MVFVKLLILFVKWKNSKPHETIKHHKDGVVAGIVDDPIFNTQTFIMRANNPVVSSPIRNGFLLAGAYNILGVLTFSLVFTNSHLSAQSPAIFSTFGLICILLWGAAYLSVSRCYQMVPALLGVFVIEKLLYFLSWIVWLKDHAADLPRLYSESVLTGMFYTVYGAGDLLFGLFFGWVAWQSFRRG</sequence>
<feature type="transmembrane region" description="Helical" evidence="1">
    <location>
        <begin position="60"/>
        <end position="79"/>
    </location>
</feature>
<gene>
    <name evidence="2" type="ORF">PZA18_07575</name>
</gene>
<feature type="transmembrane region" description="Helical" evidence="1">
    <location>
        <begin position="158"/>
        <end position="179"/>
    </location>
</feature>
<protein>
    <submittedName>
        <fullName evidence="2">Uncharacterized protein</fullName>
    </submittedName>
</protein>
<name>A0ABT7DV22_9NEIS</name>
<dbReference type="EMBL" id="JARRAF010000006">
    <property type="protein sequence ID" value="MDK2123907.1"/>
    <property type="molecule type" value="Genomic_DNA"/>
</dbReference>
<feature type="transmembrane region" description="Helical" evidence="1">
    <location>
        <begin position="117"/>
        <end position="138"/>
    </location>
</feature>
<keyword evidence="3" id="KW-1185">Reference proteome</keyword>
<organism evidence="2 3">
    <name type="scientific">Parachitinimonas caeni</name>
    <dbReference type="NCBI Taxonomy" id="3031301"/>
    <lineage>
        <taxon>Bacteria</taxon>
        <taxon>Pseudomonadati</taxon>
        <taxon>Pseudomonadota</taxon>
        <taxon>Betaproteobacteria</taxon>
        <taxon>Neisseriales</taxon>
        <taxon>Chitinibacteraceae</taxon>
        <taxon>Parachitinimonas</taxon>
    </lineage>
</organism>
<keyword evidence="1" id="KW-0472">Membrane</keyword>
<reference evidence="2" key="1">
    <citation type="submission" date="2023-03" db="EMBL/GenBank/DDBJ databases">
        <title>Chitinimonas shenzhenensis gen. nov., sp. nov., a novel member of family Burkholderiaceae isolated from activated sludge collected in Shen Zhen, China.</title>
        <authorList>
            <person name="Wang X."/>
        </authorList>
    </citation>
    <scope>NUCLEOTIDE SEQUENCE</scope>
    <source>
        <strain evidence="2">DQS-5</strain>
    </source>
</reference>
<dbReference type="RefSeq" id="WP_284100212.1">
    <property type="nucleotide sequence ID" value="NZ_JARRAF010000006.1"/>
</dbReference>
<evidence type="ECO:0000256" key="1">
    <source>
        <dbReference type="SAM" id="Phobius"/>
    </source>
</evidence>
<dbReference type="Proteomes" id="UP001172778">
    <property type="component" value="Unassembled WGS sequence"/>
</dbReference>
<keyword evidence="1" id="KW-0812">Transmembrane</keyword>